<keyword evidence="3" id="KW-1185">Reference proteome</keyword>
<dbReference type="Gene3D" id="1.20.1260.10">
    <property type="match status" value="1"/>
</dbReference>
<dbReference type="InterPro" id="IPR012347">
    <property type="entry name" value="Ferritin-like"/>
</dbReference>
<organism evidence="2 3">
    <name type="scientific">Euzebyella saccharophila</name>
    <dbReference type="NCBI Taxonomy" id="679664"/>
    <lineage>
        <taxon>Bacteria</taxon>
        <taxon>Pseudomonadati</taxon>
        <taxon>Bacteroidota</taxon>
        <taxon>Flavobacteriia</taxon>
        <taxon>Flavobacteriales</taxon>
        <taxon>Flavobacteriaceae</taxon>
        <taxon>Euzebyella</taxon>
    </lineage>
</organism>
<evidence type="ECO:0000313" key="3">
    <source>
        <dbReference type="Proteomes" id="UP001595814"/>
    </source>
</evidence>
<dbReference type="EMBL" id="JBHSAW010000004">
    <property type="protein sequence ID" value="MFC4096134.1"/>
    <property type="molecule type" value="Genomic_DNA"/>
</dbReference>
<sequence length="152" mass="17816">MTQHIIFDRLESIYSELISAESIYATLIQADRFPHKRPYFKHRYFQYGTFAKNLHEEVVAVTGHKPLRNAVNEDTSIYKSIESSILEESLTVQEVDALVVKTEKKLISRYQQVLKYSELSNTTQAILESQVEELNNEWQKLRSNLQIELHKD</sequence>
<gene>
    <name evidence="2" type="ORF">ACFOUT_09620</name>
</gene>
<keyword evidence="1" id="KW-0175">Coiled coil</keyword>
<dbReference type="Proteomes" id="UP001595814">
    <property type="component" value="Unassembled WGS sequence"/>
</dbReference>
<dbReference type="RefSeq" id="WP_192460256.1">
    <property type="nucleotide sequence ID" value="NZ_JACYFJ010000001.1"/>
</dbReference>
<name>A0ABV8JP52_9FLAO</name>
<feature type="coiled-coil region" evidence="1">
    <location>
        <begin position="124"/>
        <end position="151"/>
    </location>
</feature>
<evidence type="ECO:0000256" key="1">
    <source>
        <dbReference type="SAM" id="Coils"/>
    </source>
</evidence>
<evidence type="ECO:0008006" key="4">
    <source>
        <dbReference type="Google" id="ProtNLM"/>
    </source>
</evidence>
<reference evidence="3" key="1">
    <citation type="journal article" date="2019" name="Int. J. Syst. Evol. Microbiol.">
        <title>The Global Catalogue of Microorganisms (GCM) 10K type strain sequencing project: providing services to taxonomists for standard genome sequencing and annotation.</title>
        <authorList>
            <consortium name="The Broad Institute Genomics Platform"/>
            <consortium name="The Broad Institute Genome Sequencing Center for Infectious Disease"/>
            <person name="Wu L."/>
            <person name="Ma J."/>
        </authorList>
    </citation>
    <scope>NUCLEOTIDE SEQUENCE [LARGE SCALE GENOMIC DNA]</scope>
    <source>
        <strain evidence="3">CECT 7477</strain>
    </source>
</reference>
<protein>
    <recommendedName>
        <fullName evidence="4">DUF2383 domain-containing protein</fullName>
    </recommendedName>
</protein>
<proteinExistence type="predicted"/>
<comment type="caution">
    <text evidence="2">The sequence shown here is derived from an EMBL/GenBank/DDBJ whole genome shotgun (WGS) entry which is preliminary data.</text>
</comment>
<accession>A0ABV8JP52</accession>
<evidence type="ECO:0000313" key="2">
    <source>
        <dbReference type="EMBL" id="MFC4096134.1"/>
    </source>
</evidence>